<keyword evidence="13" id="KW-0732">Signal</keyword>
<comment type="similarity">
    <text evidence="11 12">Belongs to the TonB-dependent receptor family.</text>
</comment>
<evidence type="ECO:0000256" key="9">
    <source>
        <dbReference type="ARBA" id="ARBA00023136"/>
    </source>
</evidence>
<evidence type="ECO:0000313" key="16">
    <source>
        <dbReference type="EMBL" id="AEG50693.1"/>
    </source>
</evidence>
<gene>
    <name evidence="16" type="ORF">Sphch_3074</name>
</gene>
<evidence type="ECO:0000256" key="5">
    <source>
        <dbReference type="ARBA" id="ARBA00022692"/>
    </source>
</evidence>
<evidence type="ECO:0000256" key="7">
    <source>
        <dbReference type="ARBA" id="ARBA00023065"/>
    </source>
</evidence>
<feature type="chain" id="PRO_5003334001" evidence="13">
    <location>
        <begin position="36"/>
        <end position="738"/>
    </location>
</feature>
<accession>F6F2N1</accession>
<evidence type="ECO:0000256" key="4">
    <source>
        <dbReference type="ARBA" id="ARBA00022496"/>
    </source>
</evidence>
<organism evidence="16 17">
    <name type="scientific">Sphingobium chlorophenolicum L-1</name>
    <dbReference type="NCBI Taxonomy" id="690566"/>
    <lineage>
        <taxon>Bacteria</taxon>
        <taxon>Pseudomonadati</taxon>
        <taxon>Pseudomonadota</taxon>
        <taxon>Alphaproteobacteria</taxon>
        <taxon>Sphingomonadales</taxon>
        <taxon>Sphingomonadaceae</taxon>
        <taxon>Sphingobium</taxon>
    </lineage>
</organism>
<dbReference type="InterPro" id="IPR039426">
    <property type="entry name" value="TonB-dep_rcpt-like"/>
</dbReference>
<dbReference type="SUPFAM" id="SSF56935">
    <property type="entry name" value="Porins"/>
    <property type="match status" value="1"/>
</dbReference>
<dbReference type="STRING" id="690566.Sphch_3074"/>
<feature type="signal peptide" evidence="13">
    <location>
        <begin position="1"/>
        <end position="35"/>
    </location>
</feature>
<evidence type="ECO:0000256" key="13">
    <source>
        <dbReference type="SAM" id="SignalP"/>
    </source>
</evidence>
<keyword evidence="10 11" id="KW-0998">Cell outer membrane</keyword>
<dbReference type="PROSITE" id="PS52016">
    <property type="entry name" value="TONB_DEPENDENT_REC_3"/>
    <property type="match status" value="1"/>
</dbReference>
<evidence type="ECO:0000259" key="14">
    <source>
        <dbReference type="Pfam" id="PF00593"/>
    </source>
</evidence>
<evidence type="ECO:0000256" key="6">
    <source>
        <dbReference type="ARBA" id="ARBA00023004"/>
    </source>
</evidence>
<evidence type="ECO:0000256" key="1">
    <source>
        <dbReference type="ARBA" id="ARBA00004571"/>
    </source>
</evidence>
<dbReference type="Gene3D" id="2.40.170.20">
    <property type="entry name" value="TonB-dependent receptor, beta-barrel domain"/>
    <property type="match status" value="1"/>
</dbReference>
<dbReference type="EMBL" id="CP002799">
    <property type="protein sequence ID" value="AEG50693.1"/>
    <property type="molecule type" value="Genomic_DNA"/>
</dbReference>
<keyword evidence="4" id="KW-0410">Iron transport</keyword>
<proteinExistence type="inferred from homology"/>
<dbReference type="KEGG" id="sch:Sphch_3074"/>
<keyword evidence="9 11" id="KW-0472">Membrane</keyword>
<evidence type="ECO:0000259" key="15">
    <source>
        <dbReference type="Pfam" id="PF07715"/>
    </source>
</evidence>
<dbReference type="GO" id="GO:0006826">
    <property type="term" value="P:iron ion transport"/>
    <property type="evidence" value="ECO:0007669"/>
    <property type="project" value="UniProtKB-KW"/>
</dbReference>
<dbReference type="InterPro" id="IPR012910">
    <property type="entry name" value="Plug_dom"/>
</dbReference>
<dbReference type="PANTHER" id="PTHR32552">
    <property type="entry name" value="FERRICHROME IRON RECEPTOR-RELATED"/>
    <property type="match status" value="1"/>
</dbReference>
<sequence length="738" mass="80166">MVENKNGRRDWLAWARTGTALAPLALAFMPIAARAQSAEQQAAEATTGDIVVTAQRRSESMMSVPVAISAFSGETLANSGIANVQAIQVATPALVINNTGPNVQPFIRGVGSRLLQNGFDPSVATYIDGRYISRQTAISMDLFDVQRVEVLKGPQGVLFGRNAAAGAIRVITNEVSNKAEGMFKVGYGNYNHLSVQPMGNMPITDNFGIRIAGLTDQHDGFATNIDPRGRREWDDKNLSAVRGKARFDNGTVDANLTLSYWRQKDNAGNDTVALGPLQYHTGIVRGGTTGIGLKEVASQVTQAITKREFAGEFNLGVDLDGARLSSITSYASLKNTLSFDGDGTSAVLVDAFIHERAKTFAQEVQITSDNDGLIEWIAGAFFFKDKVGYDIFIDNGVQLFSQGHQFVETTSYAGFGQLGWKMTDHLKLVLGGRYTKDKKSVSLTPSTYMGIPTVSPSNSDETSWSKLTPTATLEYSLADTLLYAKFARGFKSGGYNYPYGGLVPVSPEVLDMYELGLKSSLFNRKVRVTLSGYYYDYKDLQVSRAATEGSAVIITQNAANARLYGVDGDLTWNVTRDLTLAGGFAWQHSEYRGYDLATAKVFRALQPGGSGPGMIDIAYDAEGQKLLRAPKFSAYASVNYAIPVGSAKVPVNIAYSYKGSYEFDFIADPSTSVLRQKAYHLVNGRIGYEPEGGKWSAGFWVNNLFKERYFDDVVASGTGFRGSYGAPRTYGADLTFNF</sequence>
<keyword evidence="7" id="KW-0406">Ion transport</keyword>
<keyword evidence="16" id="KW-0675">Receptor</keyword>
<dbReference type="GO" id="GO:0009279">
    <property type="term" value="C:cell outer membrane"/>
    <property type="evidence" value="ECO:0007669"/>
    <property type="project" value="UniProtKB-SubCell"/>
</dbReference>
<reference evidence="16 17" key="1">
    <citation type="submission" date="2011-05" db="EMBL/GenBank/DDBJ databases">
        <title>Complete sequence of chromosome 2 of Sphingobium chlorophenolicum L-1.</title>
        <authorList>
            <consortium name="US DOE Joint Genome Institute"/>
            <person name="Lucas S."/>
            <person name="Han J."/>
            <person name="Lapidus A."/>
            <person name="Cheng J.-F."/>
            <person name="Goodwin L."/>
            <person name="Pitluck S."/>
            <person name="Peters L."/>
            <person name="Daligault H."/>
            <person name="Han C."/>
            <person name="Tapia R."/>
            <person name="Land M."/>
            <person name="Hauser L."/>
            <person name="Kyrpides N."/>
            <person name="Ivanova N."/>
            <person name="Pagani I."/>
            <person name="Turner P."/>
            <person name="Copley S."/>
            <person name="Woyke T."/>
        </authorList>
    </citation>
    <scope>NUCLEOTIDE SEQUENCE [LARGE SCALE GENOMIC DNA]</scope>
    <source>
        <strain evidence="16 17">L-1</strain>
    </source>
</reference>
<keyword evidence="5 11" id="KW-0812">Transmembrane</keyword>
<dbReference type="InterPro" id="IPR000531">
    <property type="entry name" value="Beta-barrel_TonB"/>
</dbReference>
<evidence type="ECO:0000256" key="3">
    <source>
        <dbReference type="ARBA" id="ARBA00022452"/>
    </source>
</evidence>
<evidence type="ECO:0000313" key="17">
    <source>
        <dbReference type="Proteomes" id="UP000007150"/>
    </source>
</evidence>
<dbReference type="PANTHER" id="PTHR32552:SF81">
    <property type="entry name" value="TONB-DEPENDENT OUTER MEMBRANE RECEPTOR"/>
    <property type="match status" value="1"/>
</dbReference>
<keyword evidence="17" id="KW-1185">Reference proteome</keyword>
<dbReference type="Pfam" id="PF07715">
    <property type="entry name" value="Plug"/>
    <property type="match status" value="1"/>
</dbReference>
<evidence type="ECO:0000256" key="2">
    <source>
        <dbReference type="ARBA" id="ARBA00022448"/>
    </source>
</evidence>
<dbReference type="InterPro" id="IPR036942">
    <property type="entry name" value="Beta-barrel_TonB_sf"/>
</dbReference>
<keyword evidence="6" id="KW-0408">Iron</keyword>
<dbReference type="Pfam" id="PF00593">
    <property type="entry name" value="TonB_dep_Rec_b-barrel"/>
    <property type="match status" value="1"/>
</dbReference>
<dbReference type="AlphaFoldDB" id="F6F2N1"/>
<dbReference type="HOGENOM" id="CLU_008287_15_0_5"/>
<keyword evidence="3 11" id="KW-1134">Transmembrane beta strand</keyword>
<keyword evidence="8 12" id="KW-0798">TonB box</keyword>
<dbReference type="CDD" id="cd01347">
    <property type="entry name" value="ligand_gated_channel"/>
    <property type="match status" value="1"/>
</dbReference>
<feature type="domain" description="TonB-dependent receptor-like beta-barrel" evidence="14">
    <location>
        <begin position="246"/>
        <end position="704"/>
    </location>
</feature>
<dbReference type="RefSeq" id="WP_013848923.1">
    <property type="nucleotide sequence ID" value="NC_015594.1"/>
</dbReference>
<dbReference type="Proteomes" id="UP000007150">
    <property type="component" value="Chromosome 2"/>
</dbReference>
<evidence type="ECO:0000256" key="10">
    <source>
        <dbReference type="ARBA" id="ARBA00023237"/>
    </source>
</evidence>
<evidence type="ECO:0000256" key="11">
    <source>
        <dbReference type="PROSITE-ProRule" id="PRU01360"/>
    </source>
</evidence>
<evidence type="ECO:0000256" key="8">
    <source>
        <dbReference type="ARBA" id="ARBA00023077"/>
    </source>
</evidence>
<dbReference type="InterPro" id="IPR006311">
    <property type="entry name" value="TAT_signal"/>
</dbReference>
<keyword evidence="2 11" id="KW-0813">Transport</keyword>
<name>F6F2N1_SPHCR</name>
<evidence type="ECO:0000256" key="12">
    <source>
        <dbReference type="RuleBase" id="RU003357"/>
    </source>
</evidence>
<dbReference type="PROSITE" id="PS51318">
    <property type="entry name" value="TAT"/>
    <property type="match status" value="1"/>
</dbReference>
<protein>
    <submittedName>
        <fullName evidence="16">TonB-dependent receptor</fullName>
    </submittedName>
</protein>
<feature type="domain" description="TonB-dependent receptor plug" evidence="15">
    <location>
        <begin position="62"/>
        <end position="167"/>
    </location>
</feature>
<comment type="subcellular location">
    <subcellularLocation>
        <location evidence="1 11">Cell outer membrane</location>
        <topology evidence="1 11">Multi-pass membrane protein</topology>
    </subcellularLocation>
</comment>